<organism evidence="1">
    <name type="scientific">Muribaculaceae bacterium Z82</name>
    <dbReference type="NCBI Taxonomy" id="2304548"/>
    <lineage>
        <taxon>Bacteria</taxon>
        <taxon>Pseudomonadati</taxon>
        <taxon>Bacteroidota</taxon>
        <taxon>Bacteroidia</taxon>
        <taxon>Bacteroidales</taxon>
        <taxon>Muribaculaceae</taxon>
    </lineage>
</organism>
<gene>
    <name evidence="1" type="ORF">D1639_09865</name>
</gene>
<evidence type="ECO:0000313" key="1">
    <source>
        <dbReference type="EMBL" id="NBI35325.1"/>
    </source>
</evidence>
<accession>A0A7C9N9N8</accession>
<dbReference type="EMBL" id="QWKH01000101">
    <property type="protein sequence ID" value="NBI35325.1"/>
    <property type="molecule type" value="Genomic_DNA"/>
</dbReference>
<sequence>MIAKVDRADVPPSNKPRSPIRQFALDSLTEFLASARAGEVFEVTGFPGRPEQMVDAVRAEAHYLDRGRSVRAFRRRGRVFLEALEPKPRIYGADGRRL</sequence>
<name>A0A7C9N9N8_9BACT</name>
<dbReference type="AlphaFoldDB" id="A0A7C9N9N8"/>
<proteinExistence type="predicted"/>
<protein>
    <submittedName>
        <fullName evidence="1">Uncharacterized protein</fullName>
    </submittedName>
</protein>
<reference evidence="1" key="1">
    <citation type="submission" date="2018-08" db="EMBL/GenBank/DDBJ databases">
        <title>Murine metabolic-syndrome-specific gut microbial biobank.</title>
        <authorList>
            <person name="Liu C."/>
        </authorList>
    </citation>
    <scope>NUCLEOTIDE SEQUENCE [LARGE SCALE GENOMIC DNA]</scope>
    <source>
        <strain evidence="1">Z82</strain>
    </source>
</reference>
<comment type="caution">
    <text evidence="1">The sequence shown here is derived from an EMBL/GenBank/DDBJ whole genome shotgun (WGS) entry which is preliminary data.</text>
</comment>